<evidence type="ECO:0000256" key="9">
    <source>
        <dbReference type="ARBA" id="ARBA00023295"/>
    </source>
</evidence>
<keyword evidence="15" id="KW-1185">Reference proteome</keyword>
<dbReference type="InterPro" id="IPR001223">
    <property type="entry name" value="Glyco_hydro18_cat"/>
</dbReference>
<dbReference type="PANTHER" id="PTHR47700">
    <property type="entry name" value="V CHITINASE, PUTATIVE (AFU_ORTHOLOGUE AFUA_6G13720)-RELATED"/>
    <property type="match status" value="1"/>
</dbReference>
<dbReference type="Proteomes" id="UP000091956">
    <property type="component" value="Unassembled WGS sequence"/>
</dbReference>
<evidence type="ECO:0000256" key="7">
    <source>
        <dbReference type="ARBA" id="ARBA00023026"/>
    </source>
</evidence>
<dbReference type="Gene3D" id="3.20.20.80">
    <property type="entry name" value="Glycosidases"/>
    <property type="match status" value="1"/>
</dbReference>
<dbReference type="GO" id="GO:0006032">
    <property type="term" value="P:chitin catabolic process"/>
    <property type="evidence" value="ECO:0007669"/>
    <property type="project" value="UniProtKB-KW"/>
</dbReference>
<dbReference type="PROSITE" id="PS01095">
    <property type="entry name" value="GH18_1"/>
    <property type="match status" value="1"/>
</dbReference>
<dbReference type="CDD" id="cd02878">
    <property type="entry name" value="GH18_zymocin_alpha"/>
    <property type="match status" value="1"/>
</dbReference>
<keyword evidence="5 11" id="KW-0378">Hydrolase</keyword>
<evidence type="ECO:0000256" key="1">
    <source>
        <dbReference type="ARBA" id="ARBA00000822"/>
    </source>
</evidence>
<dbReference type="STRING" id="342668.A0A1B8GTQ2"/>
<dbReference type="SUPFAM" id="SSF51445">
    <property type="entry name" value="(Trans)glycosidases"/>
    <property type="match status" value="1"/>
</dbReference>
<dbReference type="Pfam" id="PF00704">
    <property type="entry name" value="Glyco_hydro_18"/>
    <property type="match status" value="1"/>
</dbReference>
<keyword evidence="7" id="KW-0843">Virulence</keyword>
<evidence type="ECO:0000313" key="15">
    <source>
        <dbReference type="Proteomes" id="UP000091956"/>
    </source>
</evidence>
<dbReference type="InterPro" id="IPR036779">
    <property type="entry name" value="LysM_dom_sf"/>
</dbReference>
<evidence type="ECO:0000259" key="13">
    <source>
        <dbReference type="PROSITE" id="PS51910"/>
    </source>
</evidence>
<feature type="domain" description="GH18" evidence="13">
    <location>
        <begin position="444"/>
        <end position="819"/>
    </location>
</feature>
<keyword evidence="10" id="KW-0624">Polysaccharide degradation</keyword>
<dbReference type="EMBL" id="KV460213">
    <property type="protein sequence ID" value="OBT99195.1"/>
    <property type="molecule type" value="Genomic_DNA"/>
</dbReference>
<comment type="similarity">
    <text evidence="2">Belongs to the glycosyl hydrolase 18 family. Chitinase class V subfamily.</text>
</comment>
<evidence type="ECO:0000256" key="11">
    <source>
        <dbReference type="RuleBase" id="RU000489"/>
    </source>
</evidence>
<comment type="catalytic activity">
    <reaction evidence="1">
        <text>Random endo-hydrolysis of N-acetyl-beta-D-glucosaminide (1-&gt;4)-beta-linkages in chitin and chitodextrins.</text>
        <dbReference type="EC" id="3.2.1.14"/>
    </reaction>
</comment>
<keyword evidence="8" id="KW-0119">Carbohydrate metabolism</keyword>
<dbReference type="RefSeq" id="XP_018132928.1">
    <property type="nucleotide sequence ID" value="XM_018272171.1"/>
</dbReference>
<dbReference type="OrthoDB" id="3438098at2759"/>
<evidence type="ECO:0000256" key="10">
    <source>
        <dbReference type="ARBA" id="ARBA00023326"/>
    </source>
</evidence>
<evidence type="ECO:0000313" key="14">
    <source>
        <dbReference type="EMBL" id="OBT99195.1"/>
    </source>
</evidence>
<dbReference type="GO" id="GO:0008843">
    <property type="term" value="F:endochitinase activity"/>
    <property type="evidence" value="ECO:0007669"/>
    <property type="project" value="UniProtKB-EC"/>
</dbReference>
<dbReference type="PROSITE" id="PS51782">
    <property type="entry name" value="LYSM"/>
    <property type="match status" value="1"/>
</dbReference>
<keyword evidence="9 11" id="KW-0326">Glycosidase</keyword>
<dbReference type="PANTHER" id="PTHR47700:SF2">
    <property type="entry name" value="CHITINASE"/>
    <property type="match status" value="1"/>
</dbReference>
<evidence type="ECO:0000256" key="5">
    <source>
        <dbReference type="ARBA" id="ARBA00022801"/>
    </source>
</evidence>
<dbReference type="SMART" id="SM00636">
    <property type="entry name" value="Glyco_18"/>
    <property type="match status" value="1"/>
</dbReference>
<evidence type="ECO:0000256" key="2">
    <source>
        <dbReference type="ARBA" id="ARBA00008682"/>
    </source>
</evidence>
<dbReference type="InterPro" id="IPR018392">
    <property type="entry name" value="LysM"/>
</dbReference>
<dbReference type="Gene3D" id="3.10.50.10">
    <property type="match status" value="1"/>
</dbReference>
<accession>A0A1B8GTQ2</accession>
<dbReference type="InterPro" id="IPR001579">
    <property type="entry name" value="Glyco_hydro_18_chit_AS"/>
</dbReference>
<dbReference type="AlphaFoldDB" id="A0A1B8GTQ2"/>
<reference evidence="15" key="2">
    <citation type="journal article" date="2018" name="Nat. Commun.">
        <title>Extreme sensitivity to ultraviolet light in the fungal pathogen causing white-nose syndrome of bats.</title>
        <authorList>
            <person name="Palmer J.M."/>
            <person name="Drees K.P."/>
            <person name="Foster J.T."/>
            <person name="Lindner D.L."/>
        </authorList>
    </citation>
    <scope>NUCLEOTIDE SEQUENCE [LARGE SCALE GENOMIC DNA]</scope>
    <source>
        <strain evidence="15">UAMH 10579</strain>
    </source>
</reference>
<name>A0A1B8GTQ2_9PEZI</name>
<dbReference type="GO" id="GO:0000272">
    <property type="term" value="P:polysaccharide catabolic process"/>
    <property type="evidence" value="ECO:0007669"/>
    <property type="project" value="UniProtKB-KW"/>
</dbReference>
<dbReference type="SUPFAM" id="SSF54556">
    <property type="entry name" value="Chitinase insertion domain"/>
    <property type="match status" value="1"/>
</dbReference>
<evidence type="ECO:0000259" key="12">
    <source>
        <dbReference type="PROSITE" id="PS51782"/>
    </source>
</evidence>
<feature type="domain" description="LysM" evidence="12">
    <location>
        <begin position="322"/>
        <end position="370"/>
    </location>
</feature>
<evidence type="ECO:0000256" key="8">
    <source>
        <dbReference type="ARBA" id="ARBA00023277"/>
    </source>
</evidence>
<dbReference type="SMART" id="SM00257">
    <property type="entry name" value="LysM"/>
    <property type="match status" value="1"/>
</dbReference>
<evidence type="ECO:0000256" key="6">
    <source>
        <dbReference type="ARBA" id="ARBA00023024"/>
    </source>
</evidence>
<evidence type="ECO:0000256" key="4">
    <source>
        <dbReference type="ARBA" id="ARBA00022669"/>
    </source>
</evidence>
<dbReference type="InterPro" id="IPR017853">
    <property type="entry name" value="GH"/>
</dbReference>
<organism evidence="14 15">
    <name type="scientific">Pseudogymnoascus verrucosus</name>
    <dbReference type="NCBI Taxonomy" id="342668"/>
    <lineage>
        <taxon>Eukaryota</taxon>
        <taxon>Fungi</taxon>
        <taxon>Dikarya</taxon>
        <taxon>Ascomycota</taxon>
        <taxon>Pezizomycotina</taxon>
        <taxon>Leotiomycetes</taxon>
        <taxon>Thelebolales</taxon>
        <taxon>Thelebolaceae</taxon>
        <taxon>Pseudogymnoascus</taxon>
    </lineage>
</organism>
<dbReference type="InterPro" id="IPR029070">
    <property type="entry name" value="Chitinase_insertion_sf"/>
</dbReference>
<dbReference type="InterPro" id="IPR053214">
    <property type="entry name" value="LysM12-like"/>
</dbReference>
<keyword evidence="4" id="KW-0147">Chitin-binding</keyword>
<dbReference type="GO" id="GO:0008061">
    <property type="term" value="F:chitin binding"/>
    <property type="evidence" value="ECO:0007669"/>
    <property type="project" value="UniProtKB-KW"/>
</dbReference>
<dbReference type="GeneID" id="28836050"/>
<dbReference type="EC" id="3.2.1.14" evidence="3"/>
<keyword evidence="6" id="KW-0146">Chitin degradation</keyword>
<gene>
    <name evidence="14" type="ORF">VE01_02664</name>
</gene>
<dbReference type="PROSITE" id="PS51910">
    <property type="entry name" value="GH18_2"/>
    <property type="match status" value="1"/>
</dbReference>
<protein>
    <recommendedName>
        <fullName evidence="3">chitinase</fullName>
        <ecNumber evidence="3">3.2.1.14</ecNumber>
    </recommendedName>
</protein>
<dbReference type="Gene3D" id="3.10.350.10">
    <property type="entry name" value="LysM domain"/>
    <property type="match status" value="2"/>
</dbReference>
<sequence length="1181" mass="126124">MKTLAKTLCWVKESGPPITLMWVLTRCDERFLLDLNVHNPVDDANTHLTFRACSNPEAAVAARGGQLTSRQQLSYNTTSNDDKFHTVSAVTTPCGNSVLQTRVNVQLGWWDSEGPSEDAATARDVAAAAEQLSHYLSSDATCGGRIILSSYRGAIVGVHVGSQVEKESAASLIDKFAKDTSSRPPNARDRSAAQLCGGEASSSAIDIFGCLDGFDRSSTWPDVSLSTIPGSNIKITPAPSDGESETNSGLVARATCKYTQAGAGDGCYALAARCAITQAQLESYNGGASFCTKPIILNQYVCCSTGTLPDFSPKPGADGSCFSYTILQHDICNTIATAHHTTTANIEAVNKNTWGWMGCGDLQLGQHICLSTGTPPMPAPVAGTICGPQVPGTKAPAKGTTLAKFCTITNSTTKAPGTAAVGTYGCISDCGVDIIEGASSDVAYRRIAYFEAFSADRACLHMNPSDIDTSIYNYVHYAFGSITADFQVDVSTYPEKFANFVALKGTKRIMSFGGWSFSTDADTSPIFHAGVTDAQRATFVKSLLEFLNKYNLDGLDFDWEYPGATDIKGAEPGTPQDGVNYLAFLKSVKAALPAGRTVSIAAPASYWYLRNFPIASISKVVDYIVYMTYDLHGQWDYANKFVNEDCENGNCLRSHTNSTETYYAISMITKAGVPLNKVVIGMARYGRSFEMAKAGCTGPQCLSTGPESGATPGPCTNTSGYISNYEINQIISSANSPDLYGSRNITLLKDHTGESFTRGGYNELLNGDILVYDDTQWVSYVADRTYAARLFYWGQYHTGGSVDWAIDLVFDYSQGSKSDGTDDGDDGVVPPCDFTKNYNNLDDVVAAVGSIAKQCAEIFTVNALSKELAAALANYTSVDNDYDSLFGYYVEAIKEEVPNAIAHFMNSVDGPGNKYFDCTWQVQGATCLFDLKNSTGFYADLSANYGISADWVSFGDKDFPPPTVNGHQSGIYSYWKGLPQGSGNVNPTNPKDIVTAALPNMTMLQSTIDSTWMNQILGQWQGSGTDPAQVLAMPIAMIQQAIDSLAQVKVISKAQSNADRQKLILEIITAVLIVVPFVGGLGADIAGLADLAGAIGLIGMLSNGAADIFSIVKDPKSAPMVIFADLLGVGGGGTIGKGEQFGKLGKLRRAMTVDDVSKLGNVFTLLNNLTSKIDKIIKKCS</sequence>
<reference evidence="14 15" key="1">
    <citation type="submission" date="2016-03" db="EMBL/GenBank/DDBJ databases">
        <title>Comparative genomics of Pseudogymnoascus destructans, the fungus causing white-nose syndrome of bats.</title>
        <authorList>
            <person name="Palmer J.M."/>
            <person name="Drees K.P."/>
            <person name="Foster J.T."/>
            <person name="Lindner D.L."/>
        </authorList>
    </citation>
    <scope>NUCLEOTIDE SEQUENCE [LARGE SCALE GENOMIC DNA]</scope>
    <source>
        <strain evidence="14 15">UAMH 10579</strain>
    </source>
</reference>
<evidence type="ECO:0000256" key="3">
    <source>
        <dbReference type="ARBA" id="ARBA00012729"/>
    </source>
</evidence>
<dbReference type="InterPro" id="IPR011583">
    <property type="entry name" value="Chitinase_II/V-like_cat"/>
</dbReference>
<proteinExistence type="inferred from homology"/>